<feature type="region of interest" description="Disordered" evidence="1">
    <location>
        <begin position="154"/>
        <end position="204"/>
    </location>
</feature>
<keyword evidence="4" id="KW-1185">Reference proteome</keyword>
<dbReference type="EMBL" id="JAHMHQ010000002">
    <property type="protein sequence ID" value="KAK1654279.1"/>
    <property type="molecule type" value="Genomic_DNA"/>
</dbReference>
<keyword evidence="2" id="KW-1133">Transmembrane helix</keyword>
<gene>
    <name evidence="3" type="ORF">BDP81DRAFT_80549</name>
</gene>
<proteinExistence type="predicted"/>
<evidence type="ECO:0000313" key="4">
    <source>
        <dbReference type="Proteomes" id="UP001243989"/>
    </source>
</evidence>
<keyword evidence="2" id="KW-0812">Transmembrane</keyword>
<feature type="compositionally biased region" description="Basic and acidic residues" evidence="1">
    <location>
        <begin position="162"/>
        <end position="173"/>
    </location>
</feature>
<accession>A0AAJ0A0N5</accession>
<dbReference type="Proteomes" id="UP001243989">
    <property type="component" value="Unassembled WGS sequence"/>
</dbReference>
<protein>
    <submittedName>
        <fullName evidence="3">Uncharacterized protein</fullName>
    </submittedName>
</protein>
<feature type="transmembrane region" description="Helical" evidence="2">
    <location>
        <begin position="217"/>
        <end position="237"/>
    </location>
</feature>
<feature type="region of interest" description="Disordered" evidence="1">
    <location>
        <begin position="87"/>
        <end position="106"/>
    </location>
</feature>
<organism evidence="3 4">
    <name type="scientific">Colletotrichum phormii</name>
    <dbReference type="NCBI Taxonomy" id="359342"/>
    <lineage>
        <taxon>Eukaryota</taxon>
        <taxon>Fungi</taxon>
        <taxon>Dikarya</taxon>
        <taxon>Ascomycota</taxon>
        <taxon>Pezizomycotina</taxon>
        <taxon>Sordariomycetes</taxon>
        <taxon>Hypocreomycetidae</taxon>
        <taxon>Glomerellales</taxon>
        <taxon>Glomerellaceae</taxon>
        <taxon>Colletotrichum</taxon>
        <taxon>Colletotrichum acutatum species complex</taxon>
    </lineage>
</organism>
<dbReference type="AlphaFoldDB" id="A0AAJ0A0N5"/>
<name>A0AAJ0A0N5_9PEZI</name>
<comment type="caution">
    <text evidence="3">The sequence shown here is derived from an EMBL/GenBank/DDBJ whole genome shotgun (WGS) entry which is preliminary data.</text>
</comment>
<dbReference type="RefSeq" id="XP_060450323.1">
    <property type="nucleotide sequence ID" value="XM_060596308.1"/>
</dbReference>
<evidence type="ECO:0000256" key="2">
    <source>
        <dbReference type="SAM" id="Phobius"/>
    </source>
</evidence>
<sequence>MLQLQEETKPPGVVAIVPSIMIGHWGPARPILYLSPFSPLTHARGRRSSVGSSLFDCEFRNPSWEGRWVRRDIERTACRGIYCVRGSSTSRSRSRPRALSRVGEGDFSSGFSPRREKFCCSGQCRQALSVSRWLYEGMWEYMISCGSGKGVDGDGWLGGTETQDKGRISRDGGEAGTRNSLGNPPPPVSRSARRPRGFYVTQGDPIPGERQRRFRMLVLWFTSFNSVLASAACKFVWVRDTGDTPC</sequence>
<reference evidence="3" key="1">
    <citation type="submission" date="2021-06" db="EMBL/GenBank/DDBJ databases">
        <title>Comparative genomics, transcriptomics and evolutionary studies reveal genomic signatures of adaptation to plant cell wall in hemibiotrophic fungi.</title>
        <authorList>
            <consortium name="DOE Joint Genome Institute"/>
            <person name="Baroncelli R."/>
            <person name="Diaz J.F."/>
            <person name="Benocci T."/>
            <person name="Peng M."/>
            <person name="Battaglia E."/>
            <person name="Haridas S."/>
            <person name="Andreopoulos W."/>
            <person name="Labutti K."/>
            <person name="Pangilinan J."/>
            <person name="Floch G.L."/>
            <person name="Makela M.R."/>
            <person name="Henrissat B."/>
            <person name="Grigoriev I.V."/>
            <person name="Crouch J.A."/>
            <person name="De Vries R.P."/>
            <person name="Sukno S.A."/>
            <person name="Thon M.R."/>
        </authorList>
    </citation>
    <scope>NUCLEOTIDE SEQUENCE</scope>
    <source>
        <strain evidence="3">CBS 102054</strain>
    </source>
</reference>
<evidence type="ECO:0000313" key="3">
    <source>
        <dbReference type="EMBL" id="KAK1654279.1"/>
    </source>
</evidence>
<dbReference type="GeneID" id="85481170"/>
<evidence type="ECO:0000256" key="1">
    <source>
        <dbReference type="SAM" id="MobiDB-lite"/>
    </source>
</evidence>
<keyword evidence="2" id="KW-0472">Membrane</keyword>